<keyword evidence="2" id="KW-0732">Signal</keyword>
<evidence type="ECO:0000256" key="2">
    <source>
        <dbReference type="SAM" id="SignalP"/>
    </source>
</evidence>
<gene>
    <name evidence="4" type="ORF">GCM10023143_16860</name>
</gene>
<dbReference type="SUPFAM" id="SSF52266">
    <property type="entry name" value="SGNH hydrolase"/>
    <property type="match status" value="1"/>
</dbReference>
<dbReference type="InterPro" id="IPR005181">
    <property type="entry name" value="SASA"/>
</dbReference>
<organism evidence="4 5">
    <name type="scientific">Compostibacter hankyongensis</name>
    <dbReference type="NCBI Taxonomy" id="1007089"/>
    <lineage>
        <taxon>Bacteria</taxon>
        <taxon>Pseudomonadati</taxon>
        <taxon>Bacteroidota</taxon>
        <taxon>Chitinophagia</taxon>
        <taxon>Chitinophagales</taxon>
        <taxon>Chitinophagaceae</taxon>
        <taxon>Compostibacter</taxon>
    </lineage>
</organism>
<keyword evidence="1" id="KW-0378">Hydrolase</keyword>
<dbReference type="PANTHER" id="PTHR22901:SF0">
    <property type="entry name" value="SIALATE O-ACETYLESTERASE"/>
    <property type="match status" value="1"/>
</dbReference>
<sequence>MRCGILLLFLSYITLNAGAAIRLPAIITDSMVLQQRSEAPVWGWASPGEAVSVEGSWAKGSPVSTKADEQGKWMVKLKTPAAGGPYTLTIRGEQTLVLHDIMIGEVWVCSGQSNMEMPVSGWKGAPLLNSEQEIAAANYPNIRLFTVKKAIATDPQEDCSGSWSACSPQTVAGFSAAAYFFGRQLYQKLHVPIGLIHTSWGGTVAEAWTSSDALRTLGDFNAALDQQDSLRKMSAAAPKDPNHPSLLYNGMIAPIVPFGIKGAIWYQGESNVGRAAQYEKLFPTMITDWRNRWKEGNFPFYFVQIAPYKYGGDGIKSAALRDAQRKSLGVPNTGMVVTLDIATPDNIHPANKEEVGRRLALWALARTYGQKGIVYSGPLYKKLQVKGNRAILSFDYAKDGLNTKGGPLSGFELAGADGNFVPAEAAVKGNKVVVRAATVSHPTAVRYDWTDTSTAHLFNKAGLPASSFTAAL</sequence>
<keyword evidence="5" id="KW-1185">Reference proteome</keyword>
<dbReference type="InterPro" id="IPR036514">
    <property type="entry name" value="SGNH_hydro_sf"/>
</dbReference>
<dbReference type="Gene3D" id="3.40.50.1110">
    <property type="entry name" value="SGNH hydrolase"/>
    <property type="match status" value="1"/>
</dbReference>
<proteinExistence type="predicted"/>
<reference evidence="5" key="1">
    <citation type="journal article" date="2019" name="Int. J. Syst. Evol. Microbiol.">
        <title>The Global Catalogue of Microorganisms (GCM) 10K type strain sequencing project: providing services to taxonomists for standard genome sequencing and annotation.</title>
        <authorList>
            <consortium name="The Broad Institute Genomics Platform"/>
            <consortium name="The Broad Institute Genome Sequencing Center for Infectious Disease"/>
            <person name="Wu L."/>
            <person name="Ma J."/>
        </authorList>
    </citation>
    <scope>NUCLEOTIDE SEQUENCE [LARGE SCALE GENOMIC DNA]</scope>
    <source>
        <strain evidence="5">JCM 17664</strain>
    </source>
</reference>
<dbReference type="PANTHER" id="PTHR22901">
    <property type="entry name" value="SIALATE O-ACETYLESTERASE"/>
    <property type="match status" value="1"/>
</dbReference>
<dbReference type="Pfam" id="PF03629">
    <property type="entry name" value="SASA"/>
    <property type="match status" value="1"/>
</dbReference>
<dbReference type="Proteomes" id="UP001501207">
    <property type="component" value="Unassembled WGS sequence"/>
</dbReference>
<name>A0ABP8FR47_9BACT</name>
<feature type="domain" description="Sialate O-acetylesterase" evidence="3">
    <location>
        <begin position="105"/>
        <end position="360"/>
    </location>
</feature>
<evidence type="ECO:0000256" key="1">
    <source>
        <dbReference type="ARBA" id="ARBA00022801"/>
    </source>
</evidence>
<dbReference type="InterPro" id="IPR039329">
    <property type="entry name" value="SIAE"/>
</dbReference>
<evidence type="ECO:0000313" key="4">
    <source>
        <dbReference type="EMBL" id="GAA4309065.1"/>
    </source>
</evidence>
<dbReference type="EMBL" id="BAABFN010000002">
    <property type="protein sequence ID" value="GAA4309065.1"/>
    <property type="molecule type" value="Genomic_DNA"/>
</dbReference>
<evidence type="ECO:0000313" key="5">
    <source>
        <dbReference type="Proteomes" id="UP001501207"/>
    </source>
</evidence>
<feature type="chain" id="PRO_5046617078" evidence="2">
    <location>
        <begin position="20"/>
        <end position="472"/>
    </location>
</feature>
<accession>A0ABP8FR47</accession>
<protein>
    <submittedName>
        <fullName evidence="4">Sialate O-acetylesterase</fullName>
    </submittedName>
</protein>
<feature type="signal peptide" evidence="2">
    <location>
        <begin position="1"/>
        <end position="19"/>
    </location>
</feature>
<evidence type="ECO:0000259" key="3">
    <source>
        <dbReference type="Pfam" id="PF03629"/>
    </source>
</evidence>
<comment type="caution">
    <text evidence="4">The sequence shown here is derived from an EMBL/GenBank/DDBJ whole genome shotgun (WGS) entry which is preliminary data.</text>
</comment>